<evidence type="ECO:0000256" key="1">
    <source>
        <dbReference type="SAM" id="Coils"/>
    </source>
</evidence>
<keyword evidence="2" id="KW-0812">Transmembrane</keyword>
<keyword evidence="1" id="KW-0175">Coiled coil</keyword>
<feature type="coiled-coil region" evidence="1">
    <location>
        <begin position="71"/>
        <end position="98"/>
    </location>
</feature>
<dbReference type="STRING" id="680026.AB733_11445"/>
<proteinExistence type="predicted"/>
<sequence>MSQWQDLELDEIVDWPFAPQCVVLVLIAALLSGGGYWYWQQPLNQELERLKQTEMELRHKISNRTAQVAALPKMQAQVEELNRRYQQVIKQLPEEDELASFLAGVNDVGVRNGLEFQRIEWAPIREDKWYYELPINMEVTGNYQQMGRFASSVAKLSRIVTLKDIDLSVVSLTPNEEVLSLKVSASTYRFKPPTENNEDEKGQP</sequence>
<dbReference type="PANTHER" id="PTHR39555">
    <property type="entry name" value="FIMBRIAL ASSEMBLY PROTEIN PILO-LIKE PROTEIN-RELATED"/>
    <property type="match status" value="1"/>
</dbReference>
<protein>
    <submittedName>
        <fullName evidence="3">Fimbrial protein</fullName>
    </submittedName>
</protein>
<dbReference type="PIRSF" id="PIRSF016482">
    <property type="entry name" value="PilO"/>
    <property type="match status" value="1"/>
</dbReference>
<dbReference type="OrthoDB" id="9802133at2"/>
<keyword evidence="2" id="KW-0472">Membrane</keyword>
<dbReference type="GO" id="GO:0043107">
    <property type="term" value="P:type IV pilus-dependent motility"/>
    <property type="evidence" value="ECO:0007669"/>
    <property type="project" value="InterPro"/>
</dbReference>
<name>A0A0J8VDG3_9GAMM</name>
<dbReference type="EMBL" id="PYLZ01000007">
    <property type="protein sequence ID" value="PSW23836.1"/>
    <property type="molecule type" value="Genomic_DNA"/>
</dbReference>
<dbReference type="Gene3D" id="3.30.70.60">
    <property type="match status" value="1"/>
</dbReference>
<dbReference type="GO" id="GO:0043683">
    <property type="term" value="P:type IV pilus assembly"/>
    <property type="evidence" value="ECO:0007669"/>
    <property type="project" value="InterPro"/>
</dbReference>
<dbReference type="InterPro" id="IPR007445">
    <property type="entry name" value="PilO"/>
</dbReference>
<comment type="caution">
    <text evidence="3">The sequence shown here is derived from an EMBL/GenBank/DDBJ whole genome shotgun (WGS) entry which is preliminary data.</text>
</comment>
<evidence type="ECO:0000313" key="3">
    <source>
        <dbReference type="EMBL" id="PSW23836.1"/>
    </source>
</evidence>
<organism evidence="3 4">
    <name type="scientific">Photobacterium swingsii</name>
    <dbReference type="NCBI Taxonomy" id="680026"/>
    <lineage>
        <taxon>Bacteria</taxon>
        <taxon>Pseudomonadati</taxon>
        <taxon>Pseudomonadota</taxon>
        <taxon>Gammaproteobacteria</taxon>
        <taxon>Vibrionales</taxon>
        <taxon>Vibrionaceae</taxon>
        <taxon>Photobacterium</taxon>
    </lineage>
</organism>
<dbReference type="PANTHER" id="PTHR39555:SF1">
    <property type="entry name" value="TYPE IV PILUS INNER MEMBRANE COMPONENT PILO"/>
    <property type="match status" value="1"/>
</dbReference>
<evidence type="ECO:0000313" key="4">
    <source>
        <dbReference type="Proteomes" id="UP000240481"/>
    </source>
</evidence>
<accession>A0A0J8VDG3</accession>
<feature type="transmembrane region" description="Helical" evidence="2">
    <location>
        <begin position="17"/>
        <end position="39"/>
    </location>
</feature>
<dbReference type="AlphaFoldDB" id="A0A0J8VDG3"/>
<evidence type="ECO:0000256" key="2">
    <source>
        <dbReference type="SAM" id="Phobius"/>
    </source>
</evidence>
<keyword evidence="2" id="KW-1133">Transmembrane helix</keyword>
<reference evidence="3 4" key="1">
    <citation type="submission" date="2018-01" db="EMBL/GenBank/DDBJ databases">
        <title>Whole genome sequencing of Histamine producing bacteria.</title>
        <authorList>
            <person name="Butler K."/>
        </authorList>
    </citation>
    <scope>NUCLEOTIDE SEQUENCE [LARGE SCALE GENOMIC DNA]</scope>
    <source>
        <strain evidence="3 4">DSM 24669</strain>
    </source>
</reference>
<dbReference type="Pfam" id="PF04350">
    <property type="entry name" value="PilO"/>
    <property type="match status" value="1"/>
</dbReference>
<dbReference type="RefSeq" id="WP_048898884.1">
    <property type="nucleotide sequence ID" value="NZ_AP024852.1"/>
</dbReference>
<gene>
    <name evidence="3" type="ORF">C9I94_14165</name>
</gene>
<dbReference type="InterPro" id="IPR014717">
    <property type="entry name" value="Transl_elong_EF1B/ribsomal_bS6"/>
</dbReference>
<dbReference type="Proteomes" id="UP000240481">
    <property type="component" value="Unassembled WGS sequence"/>
</dbReference>
<keyword evidence="4" id="KW-1185">Reference proteome</keyword>